<dbReference type="Proteomes" id="UP000827986">
    <property type="component" value="Unassembled WGS sequence"/>
</dbReference>
<dbReference type="GO" id="GO:0005737">
    <property type="term" value="C:cytoplasm"/>
    <property type="evidence" value="ECO:0007669"/>
    <property type="project" value="UniProtKB-SubCell"/>
</dbReference>
<accession>A0A9D3WWH9</accession>
<proteinExistence type="inferred from homology"/>
<comment type="caution">
    <text evidence="7">The sequence shown here is derived from an EMBL/GenBank/DDBJ whole genome shotgun (WGS) entry which is preliminary data.</text>
</comment>
<evidence type="ECO:0000313" key="8">
    <source>
        <dbReference type="Proteomes" id="UP000827986"/>
    </source>
</evidence>
<dbReference type="PANTHER" id="PTHR22419:SF2">
    <property type="entry name" value="COILED-COIL DOMAIN-CONTAINING PROTEIN 172"/>
    <property type="match status" value="1"/>
</dbReference>
<dbReference type="InterPro" id="IPR029618">
    <property type="entry name" value="CCDC172"/>
</dbReference>
<dbReference type="AlphaFoldDB" id="A0A9D3WWH9"/>
<dbReference type="EMBL" id="JAHDVG010000486">
    <property type="protein sequence ID" value="KAH1168175.1"/>
    <property type="molecule type" value="Genomic_DNA"/>
</dbReference>
<keyword evidence="8" id="KW-1185">Reference proteome</keyword>
<comment type="similarity">
    <text evidence="2">Belongs to the CCDC172 family.</text>
</comment>
<sequence length="421" mass="48875">KGQPESSGGNPNCGLPNTGRLQQQLFLSRMKDPQFAAEEHNVNYEDAFLEKETANDMSHPSPLPNASKMLPFLKTHTKHVLLQDLPPSRKARSGYGINILKHCTRLQKYGVVKIRRKYKTTDIYFDGEIKKCEKILATYKGRLAFLLTTQDLTGPIYTTEMDFKHGGPNLEVAPLLGSKPMTPKELVLCDRKWDLAVLNKETEMSLDSLFQQILLTEQQAEEKRRLMHQVKLDINRSHEKIKQITEELNEAKIKLETKVQQLSEKLFYLQLLKNREDILEKKKVELMNQRSIFLKIFSDTKSKMIEEEENFIKEITDFNNEYGLTCNRELLIRKKAKTEICDLETKANILKNEMESMERENAQLNALQLQKNELKQDLFTLQSKLKDTEEQLREAEDITKCLEAEKVKVSEKPQTDIECLR</sequence>
<protein>
    <recommendedName>
        <fullName evidence="3">Coiled-coil domain-containing protein 172</fullName>
    </recommendedName>
</protein>
<evidence type="ECO:0000256" key="4">
    <source>
        <dbReference type="ARBA" id="ARBA00022490"/>
    </source>
</evidence>
<feature type="coiled-coil region" evidence="6">
    <location>
        <begin position="234"/>
        <end position="289"/>
    </location>
</feature>
<evidence type="ECO:0000313" key="7">
    <source>
        <dbReference type="EMBL" id="KAH1168175.1"/>
    </source>
</evidence>
<gene>
    <name evidence="7" type="ORF">KIL84_003658</name>
</gene>
<feature type="coiled-coil region" evidence="6">
    <location>
        <begin position="340"/>
        <end position="412"/>
    </location>
</feature>
<name>A0A9D3WWH9_9SAUR</name>
<feature type="non-terminal residue" evidence="7">
    <location>
        <position position="421"/>
    </location>
</feature>
<keyword evidence="4" id="KW-0963">Cytoplasm</keyword>
<keyword evidence="5 6" id="KW-0175">Coiled coil</keyword>
<organism evidence="7 8">
    <name type="scientific">Mauremys mutica</name>
    <name type="common">yellowpond turtle</name>
    <dbReference type="NCBI Taxonomy" id="74926"/>
    <lineage>
        <taxon>Eukaryota</taxon>
        <taxon>Metazoa</taxon>
        <taxon>Chordata</taxon>
        <taxon>Craniata</taxon>
        <taxon>Vertebrata</taxon>
        <taxon>Euteleostomi</taxon>
        <taxon>Archelosauria</taxon>
        <taxon>Testudinata</taxon>
        <taxon>Testudines</taxon>
        <taxon>Cryptodira</taxon>
        <taxon>Durocryptodira</taxon>
        <taxon>Testudinoidea</taxon>
        <taxon>Geoemydidae</taxon>
        <taxon>Geoemydinae</taxon>
        <taxon>Mauremys</taxon>
    </lineage>
</organism>
<evidence type="ECO:0000256" key="2">
    <source>
        <dbReference type="ARBA" id="ARBA00008975"/>
    </source>
</evidence>
<evidence type="ECO:0000256" key="6">
    <source>
        <dbReference type="SAM" id="Coils"/>
    </source>
</evidence>
<evidence type="ECO:0000256" key="1">
    <source>
        <dbReference type="ARBA" id="ARBA00004496"/>
    </source>
</evidence>
<reference evidence="7" key="1">
    <citation type="submission" date="2021-09" db="EMBL/GenBank/DDBJ databases">
        <title>The genome of Mauremys mutica provides insights into the evolution of semi-aquatic lifestyle.</title>
        <authorList>
            <person name="Gong S."/>
            <person name="Gao Y."/>
        </authorList>
    </citation>
    <scope>NUCLEOTIDE SEQUENCE</scope>
    <source>
        <strain evidence="7">MM-2020</strain>
        <tissue evidence="7">Muscle</tissue>
    </source>
</reference>
<comment type="subcellular location">
    <subcellularLocation>
        <location evidence="1">Cytoplasm</location>
    </subcellularLocation>
</comment>
<dbReference type="PANTHER" id="PTHR22419">
    <property type="entry name" value="COILED-COIL DOMAIN-CONTAINING PROTEIN 172"/>
    <property type="match status" value="1"/>
</dbReference>
<evidence type="ECO:0000256" key="5">
    <source>
        <dbReference type="ARBA" id="ARBA00023054"/>
    </source>
</evidence>
<evidence type="ECO:0000256" key="3">
    <source>
        <dbReference type="ARBA" id="ARBA00022327"/>
    </source>
</evidence>